<protein>
    <submittedName>
        <fullName evidence="2">Uncharacterized protein</fullName>
    </submittedName>
</protein>
<accession>A0ABQ5JDS1</accession>
<reference evidence="2" key="1">
    <citation type="journal article" date="2022" name="Int. J. Mol. Sci.">
        <title>Draft Genome of Tanacetum Coccineum: Genomic Comparison of Closely Related Tanacetum-Family Plants.</title>
        <authorList>
            <person name="Yamashiro T."/>
            <person name="Shiraishi A."/>
            <person name="Nakayama K."/>
            <person name="Satake H."/>
        </authorList>
    </citation>
    <scope>NUCLEOTIDE SEQUENCE</scope>
</reference>
<gene>
    <name evidence="2" type="ORF">Tco_1133100</name>
</gene>
<organism evidence="2 3">
    <name type="scientific">Tanacetum coccineum</name>
    <dbReference type="NCBI Taxonomy" id="301880"/>
    <lineage>
        <taxon>Eukaryota</taxon>
        <taxon>Viridiplantae</taxon>
        <taxon>Streptophyta</taxon>
        <taxon>Embryophyta</taxon>
        <taxon>Tracheophyta</taxon>
        <taxon>Spermatophyta</taxon>
        <taxon>Magnoliopsida</taxon>
        <taxon>eudicotyledons</taxon>
        <taxon>Gunneridae</taxon>
        <taxon>Pentapetalae</taxon>
        <taxon>asterids</taxon>
        <taxon>campanulids</taxon>
        <taxon>Asterales</taxon>
        <taxon>Asteraceae</taxon>
        <taxon>Asteroideae</taxon>
        <taxon>Anthemideae</taxon>
        <taxon>Anthemidinae</taxon>
        <taxon>Tanacetum</taxon>
    </lineage>
</organism>
<comment type="caution">
    <text evidence="2">The sequence shown here is derived from an EMBL/GenBank/DDBJ whole genome shotgun (WGS) entry which is preliminary data.</text>
</comment>
<reference evidence="2" key="2">
    <citation type="submission" date="2022-01" db="EMBL/GenBank/DDBJ databases">
        <authorList>
            <person name="Yamashiro T."/>
            <person name="Shiraishi A."/>
            <person name="Satake H."/>
            <person name="Nakayama K."/>
        </authorList>
    </citation>
    <scope>NUCLEOTIDE SEQUENCE</scope>
</reference>
<evidence type="ECO:0000313" key="3">
    <source>
        <dbReference type="Proteomes" id="UP001151760"/>
    </source>
</evidence>
<feature type="region of interest" description="Disordered" evidence="1">
    <location>
        <begin position="54"/>
        <end position="73"/>
    </location>
</feature>
<evidence type="ECO:0000256" key="1">
    <source>
        <dbReference type="SAM" id="MobiDB-lite"/>
    </source>
</evidence>
<name>A0ABQ5JDS1_9ASTR</name>
<proteinExistence type="predicted"/>
<dbReference type="Proteomes" id="UP001151760">
    <property type="component" value="Unassembled WGS sequence"/>
</dbReference>
<dbReference type="EMBL" id="BQNB010021853">
    <property type="protein sequence ID" value="GJU10704.1"/>
    <property type="molecule type" value="Genomic_DNA"/>
</dbReference>
<sequence length="73" mass="8343">MGTHLPPPPLPFPAVRLPGWQSHISPRLISMAMMKPKKHKWKLKAEIALGFNLSQHKHKKTPGTSIKEREMNK</sequence>
<keyword evidence="3" id="KW-1185">Reference proteome</keyword>
<evidence type="ECO:0000313" key="2">
    <source>
        <dbReference type="EMBL" id="GJU10704.1"/>
    </source>
</evidence>